<evidence type="ECO:0000313" key="2">
    <source>
        <dbReference type="EMBL" id="TPX07784.1"/>
    </source>
</evidence>
<name>A0A507ANB1_9PEZI</name>
<sequence length="160" mass="17502">MINYTGQYMDSLRSNWVLYASTDIEFLKGFLLSGCRHLATVSPTKEFSSLTAQYKLQHLRDLQKAISERSVESSRAAVAKALVLASDDVAIRDMGMAASHLTGAINIIKAAGGPEALSLSNLVKCILFSCVYGKRLLDWDPSQPSRDVPLGFGIEDIKSF</sequence>
<keyword evidence="3" id="KW-1185">Reference proteome</keyword>
<keyword evidence="1" id="KW-0539">Nucleus</keyword>
<dbReference type="InParanoid" id="A0A507ANB1"/>
<dbReference type="Proteomes" id="UP000319257">
    <property type="component" value="Unassembled WGS sequence"/>
</dbReference>
<dbReference type="EMBL" id="SKBQ01000086">
    <property type="protein sequence ID" value="TPX07784.1"/>
    <property type="molecule type" value="Genomic_DNA"/>
</dbReference>
<gene>
    <name evidence="2" type="ORF">E0L32_010576</name>
</gene>
<dbReference type="GeneID" id="41978023"/>
<protein>
    <submittedName>
        <fullName evidence="2">Uncharacterized protein</fullName>
    </submittedName>
</protein>
<dbReference type="InterPro" id="IPR021858">
    <property type="entry name" value="Fun_TF"/>
</dbReference>
<accession>A0A507ANB1</accession>
<organism evidence="2 3">
    <name type="scientific">Thyridium curvatum</name>
    <dbReference type="NCBI Taxonomy" id="1093900"/>
    <lineage>
        <taxon>Eukaryota</taxon>
        <taxon>Fungi</taxon>
        <taxon>Dikarya</taxon>
        <taxon>Ascomycota</taxon>
        <taxon>Pezizomycotina</taxon>
        <taxon>Sordariomycetes</taxon>
        <taxon>Sordariomycetidae</taxon>
        <taxon>Thyridiales</taxon>
        <taxon>Thyridiaceae</taxon>
        <taxon>Thyridium</taxon>
    </lineage>
</organism>
<dbReference type="OrthoDB" id="5620at2759"/>
<evidence type="ECO:0000256" key="1">
    <source>
        <dbReference type="ARBA" id="ARBA00023242"/>
    </source>
</evidence>
<dbReference type="Pfam" id="PF11951">
    <property type="entry name" value="Fungal_trans_2"/>
    <property type="match status" value="1"/>
</dbReference>
<evidence type="ECO:0000313" key="3">
    <source>
        <dbReference type="Proteomes" id="UP000319257"/>
    </source>
</evidence>
<comment type="caution">
    <text evidence="2">The sequence shown here is derived from an EMBL/GenBank/DDBJ whole genome shotgun (WGS) entry which is preliminary data.</text>
</comment>
<proteinExistence type="predicted"/>
<dbReference type="RefSeq" id="XP_030989495.1">
    <property type="nucleotide sequence ID" value="XM_031133210.1"/>
</dbReference>
<reference evidence="2 3" key="1">
    <citation type="submission" date="2019-06" db="EMBL/GenBank/DDBJ databases">
        <title>Draft genome sequence of the filamentous fungus Phialemoniopsis curvata isolated from diesel fuel.</title>
        <authorList>
            <person name="Varaljay V.A."/>
            <person name="Lyon W.J."/>
            <person name="Crouch A.L."/>
            <person name="Drake C.E."/>
            <person name="Hollomon J.M."/>
            <person name="Nadeau L.J."/>
            <person name="Nunn H.S."/>
            <person name="Stevenson B.S."/>
            <person name="Bojanowski C.L."/>
            <person name="Crookes-Goodson W.J."/>
        </authorList>
    </citation>
    <scope>NUCLEOTIDE SEQUENCE [LARGE SCALE GENOMIC DNA]</scope>
    <source>
        <strain evidence="2 3">D216</strain>
    </source>
</reference>
<dbReference type="AlphaFoldDB" id="A0A507ANB1"/>